<evidence type="ECO:0000313" key="2">
    <source>
        <dbReference type="EMBL" id="QJA90953.1"/>
    </source>
</evidence>
<accession>A0A6M3L942</accession>
<feature type="compositionally biased region" description="Basic and acidic residues" evidence="1">
    <location>
        <begin position="41"/>
        <end position="59"/>
    </location>
</feature>
<dbReference type="EMBL" id="MT142950">
    <property type="protein sequence ID" value="QJA90953.1"/>
    <property type="molecule type" value="Genomic_DNA"/>
</dbReference>
<name>A0A6M3L942_9ZZZZ</name>
<proteinExistence type="predicted"/>
<sequence length="59" mass="6958">MSKYERDLKFQWTSRGWLSKEQVRDLTALGREIGSRSNNRSGRDFRRLEHSGESAEADR</sequence>
<dbReference type="AlphaFoldDB" id="A0A6M3L942"/>
<organism evidence="2">
    <name type="scientific">viral metagenome</name>
    <dbReference type="NCBI Taxonomy" id="1070528"/>
    <lineage>
        <taxon>unclassified sequences</taxon>
        <taxon>metagenomes</taxon>
        <taxon>organismal metagenomes</taxon>
    </lineage>
</organism>
<gene>
    <name evidence="2" type="ORF">MM415B03509_0006</name>
</gene>
<evidence type="ECO:0000256" key="1">
    <source>
        <dbReference type="SAM" id="MobiDB-lite"/>
    </source>
</evidence>
<feature type="region of interest" description="Disordered" evidence="1">
    <location>
        <begin position="32"/>
        <end position="59"/>
    </location>
</feature>
<reference evidence="2" key="1">
    <citation type="submission" date="2020-03" db="EMBL/GenBank/DDBJ databases">
        <title>The deep terrestrial virosphere.</title>
        <authorList>
            <person name="Holmfeldt K."/>
            <person name="Nilsson E."/>
            <person name="Simone D."/>
            <person name="Lopez-Fernandez M."/>
            <person name="Wu X."/>
            <person name="de Brujin I."/>
            <person name="Lundin D."/>
            <person name="Andersson A."/>
            <person name="Bertilsson S."/>
            <person name="Dopson M."/>
        </authorList>
    </citation>
    <scope>NUCLEOTIDE SEQUENCE</scope>
    <source>
        <strain evidence="2">MM415B03509</strain>
    </source>
</reference>
<protein>
    <submittedName>
        <fullName evidence="2">Uncharacterized protein</fullName>
    </submittedName>
</protein>